<organism evidence="1 2">
    <name type="scientific">Rhizophagus irregularis (strain DAOM 197198w)</name>
    <name type="common">Glomus intraradices</name>
    <dbReference type="NCBI Taxonomy" id="1432141"/>
    <lineage>
        <taxon>Eukaryota</taxon>
        <taxon>Fungi</taxon>
        <taxon>Fungi incertae sedis</taxon>
        <taxon>Mucoromycota</taxon>
        <taxon>Glomeromycotina</taxon>
        <taxon>Glomeromycetes</taxon>
        <taxon>Glomerales</taxon>
        <taxon>Glomeraceae</taxon>
        <taxon>Rhizophagus</taxon>
    </lineage>
</organism>
<dbReference type="HOGENOM" id="CLU_2832544_0_0_1"/>
<comment type="caution">
    <text evidence="1">The sequence shown here is derived from an EMBL/GenBank/DDBJ whole genome shotgun (WGS) entry which is preliminary data.</text>
</comment>
<sequence>MLNPLYFKVIMPLELRRFLCKWYSILYEKEQNEILGFMDLVIDQHARLQIGAEIFGSIISGHQKKM</sequence>
<gene>
    <name evidence="1" type="ORF">RirG_217940</name>
</gene>
<evidence type="ECO:0000313" key="1">
    <source>
        <dbReference type="EMBL" id="EXX56290.1"/>
    </source>
</evidence>
<proteinExistence type="predicted"/>
<accession>A0A015IPW4</accession>
<dbReference type="AlphaFoldDB" id="A0A015IPW4"/>
<dbReference type="Proteomes" id="UP000022910">
    <property type="component" value="Unassembled WGS sequence"/>
</dbReference>
<protein>
    <submittedName>
        <fullName evidence="1">Uncharacterized protein</fullName>
    </submittedName>
</protein>
<keyword evidence="2" id="KW-1185">Reference proteome</keyword>
<dbReference type="EMBL" id="JEMT01027768">
    <property type="protein sequence ID" value="EXX56290.1"/>
    <property type="molecule type" value="Genomic_DNA"/>
</dbReference>
<reference evidence="1 2" key="1">
    <citation type="submission" date="2014-02" db="EMBL/GenBank/DDBJ databases">
        <title>Single nucleus genome sequencing reveals high similarity among nuclei of an endomycorrhizal fungus.</title>
        <authorList>
            <person name="Lin K."/>
            <person name="Geurts R."/>
            <person name="Zhang Z."/>
            <person name="Limpens E."/>
            <person name="Saunders D.G."/>
            <person name="Mu D."/>
            <person name="Pang E."/>
            <person name="Cao H."/>
            <person name="Cha H."/>
            <person name="Lin T."/>
            <person name="Zhou Q."/>
            <person name="Shang Y."/>
            <person name="Li Y."/>
            <person name="Ivanov S."/>
            <person name="Sharma T."/>
            <person name="Velzen R.V."/>
            <person name="Ruijter N.D."/>
            <person name="Aanen D.K."/>
            <person name="Win J."/>
            <person name="Kamoun S."/>
            <person name="Bisseling T."/>
            <person name="Huang S."/>
        </authorList>
    </citation>
    <scope>NUCLEOTIDE SEQUENCE [LARGE SCALE GENOMIC DNA]</scope>
    <source>
        <strain evidence="2">DAOM197198w</strain>
    </source>
</reference>
<evidence type="ECO:0000313" key="2">
    <source>
        <dbReference type="Proteomes" id="UP000022910"/>
    </source>
</evidence>
<name>A0A015IPW4_RHIIW</name>